<evidence type="ECO:0000256" key="2">
    <source>
        <dbReference type="ARBA" id="ARBA00022448"/>
    </source>
</evidence>
<name>B8BRG4_THAPS</name>
<reference evidence="8 9" key="2">
    <citation type="journal article" date="2008" name="Nature">
        <title>The Phaeodactylum genome reveals the evolutionary history of diatom genomes.</title>
        <authorList>
            <person name="Bowler C."/>
            <person name="Allen A.E."/>
            <person name="Badger J.H."/>
            <person name="Grimwood J."/>
            <person name="Jabbari K."/>
            <person name="Kuo A."/>
            <person name="Maheswari U."/>
            <person name="Martens C."/>
            <person name="Maumus F."/>
            <person name="Otillar R.P."/>
            <person name="Rayko E."/>
            <person name="Salamov A."/>
            <person name="Vandepoele K."/>
            <person name="Beszteri B."/>
            <person name="Gruber A."/>
            <person name="Heijde M."/>
            <person name="Katinka M."/>
            <person name="Mock T."/>
            <person name="Valentin K."/>
            <person name="Verret F."/>
            <person name="Berges J.A."/>
            <person name="Brownlee C."/>
            <person name="Cadoret J.P."/>
            <person name="Chiovitti A."/>
            <person name="Choi C.J."/>
            <person name="Coesel S."/>
            <person name="De Martino A."/>
            <person name="Detter J.C."/>
            <person name="Durkin C."/>
            <person name="Falciatore A."/>
            <person name="Fournet J."/>
            <person name="Haruta M."/>
            <person name="Huysman M.J."/>
            <person name="Jenkins B.D."/>
            <person name="Jiroutova K."/>
            <person name="Jorgensen R.E."/>
            <person name="Joubert Y."/>
            <person name="Kaplan A."/>
            <person name="Kroger N."/>
            <person name="Kroth P.G."/>
            <person name="La Roche J."/>
            <person name="Lindquist E."/>
            <person name="Lommer M."/>
            <person name="Martin-Jezequel V."/>
            <person name="Lopez P.J."/>
            <person name="Lucas S."/>
            <person name="Mangogna M."/>
            <person name="McGinnis K."/>
            <person name="Medlin L.K."/>
            <person name="Montsant A."/>
            <person name="Oudot-Le Secq M.P."/>
            <person name="Napoli C."/>
            <person name="Obornik M."/>
            <person name="Parker M.S."/>
            <person name="Petit J.L."/>
            <person name="Porcel B.M."/>
            <person name="Poulsen N."/>
            <person name="Robison M."/>
            <person name="Rychlewski L."/>
            <person name="Rynearson T.A."/>
            <person name="Schmutz J."/>
            <person name="Shapiro H."/>
            <person name="Siaut M."/>
            <person name="Stanley M."/>
            <person name="Sussman M.R."/>
            <person name="Taylor A.R."/>
            <person name="Vardi A."/>
            <person name="von Dassow P."/>
            <person name="Vyverman W."/>
            <person name="Willis A."/>
            <person name="Wyrwicz L.S."/>
            <person name="Rokhsar D.S."/>
            <person name="Weissenbach J."/>
            <person name="Armbrust E.V."/>
            <person name="Green B.R."/>
            <person name="Van de Peer Y."/>
            <person name="Grigoriev I.V."/>
        </authorList>
    </citation>
    <scope>NUCLEOTIDE SEQUENCE [LARGE SCALE GENOMIC DNA]</scope>
    <source>
        <strain evidence="8 9">CCMP1335</strain>
    </source>
</reference>
<dbReference type="eggNOG" id="KOG2325">
    <property type="taxonomic scope" value="Eukaryota"/>
</dbReference>
<keyword evidence="3 6" id="KW-0812">Transmembrane</keyword>
<dbReference type="GO" id="GO:0022857">
    <property type="term" value="F:transmembrane transporter activity"/>
    <property type="evidence" value="ECO:0000318"/>
    <property type="project" value="GO_Central"/>
</dbReference>
<evidence type="ECO:0000256" key="1">
    <source>
        <dbReference type="ARBA" id="ARBA00004127"/>
    </source>
</evidence>
<proteinExistence type="predicted"/>
<feature type="transmembrane region" description="Helical" evidence="6">
    <location>
        <begin position="50"/>
        <end position="72"/>
    </location>
</feature>
<keyword evidence="2" id="KW-0813">Transport</keyword>
<feature type="transmembrane region" description="Helical" evidence="6">
    <location>
        <begin position="114"/>
        <end position="140"/>
    </location>
</feature>
<keyword evidence="5 6" id="KW-0472">Membrane</keyword>
<feature type="transmembrane region" description="Helical" evidence="6">
    <location>
        <begin position="350"/>
        <end position="372"/>
    </location>
</feature>
<evidence type="ECO:0000259" key="7">
    <source>
        <dbReference type="PROSITE" id="PS50850"/>
    </source>
</evidence>
<feature type="transmembrane region" description="Helical" evidence="6">
    <location>
        <begin position="283"/>
        <end position="301"/>
    </location>
</feature>
<accession>B8BRG4</accession>
<evidence type="ECO:0000256" key="4">
    <source>
        <dbReference type="ARBA" id="ARBA00022989"/>
    </source>
</evidence>
<evidence type="ECO:0000256" key="3">
    <source>
        <dbReference type="ARBA" id="ARBA00022692"/>
    </source>
</evidence>
<evidence type="ECO:0000256" key="6">
    <source>
        <dbReference type="SAM" id="Phobius"/>
    </source>
</evidence>
<feature type="transmembrane region" description="Helical" evidence="6">
    <location>
        <begin position="378"/>
        <end position="399"/>
    </location>
</feature>
<dbReference type="Gene3D" id="1.20.1250.20">
    <property type="entry name" value="MFS general substrate transporter like domains"/>
    <property type="match status" value="1"/>
</dbReference>
<dbReference type="InParanoid" id="B8BRG4"/>
<feature type="transmembrane region" description="Helical" evidence="6">
    <location>
        <begin position="252"/>
        <end position="271"/>
    </location>
</feature>
<dbReference type="PaxDb" id="35128-Thaps268078"/>
<dbReference type="Proteomes" id="UP000001449">
    <property type="component" value="Chromosome 1"/>
</dbReference>
<dbReference type="InterPro" id="IPR051068">
    <property type="entry name" value="MFS_Domain-Containing_Protein"/>
</dbReference>
<dbReference type="HOGENOM" id="CLU_541310_0_0_1"/>
<organism evidence="8 9">
    <name type="scientific">Thalassiosira pseudonana</name>
    <name type="common">Marine diatom</name>
    <name type="synonym">Cyclotella nana</name>
    <dbReference type="NCBI Taxonomy" id="35128"/>
    <lineage>
        <taxon>Eukaryota</taxon>
        <taxon>Sar</taxon>
        <taxon>Stramenopiles</taxon>
        <taxon>Ochrophyta</taxon>
        <taxon>Bacillariophyta</taxon>
        <taxon>Coscinodiscophyceae</taxon>
        <taxon>Thalassiosirophycidae</taxon>
        <taxon>Thalassiosirales</taxon>
        <taxon>Thalassiosiraceae</taxon>
        <taxon>Thalassiosira</taxon>
    </lineage>
</organism>
<feature type="transmembrane region" description="Helical" evidence="6">
    <location>
        <begin position="313"/>
        <end position="338"/>
    </location>
</feature>
<feature type="transmembrane region" description="Helical" evidence="6">
    <location>
        <begin position="78"/>
        <end position="102"/>
    </location>
</feature>
<dbReference type="InterPro" id="IPR011701">
    <property type="entry name" value="MFS"/>
</dbReference>
<feature type="transmembrane region" description="Helical" evidence="6">
    <location>
        <begin position="155"/>
        <end position="174"/>
    </location>
</feature>
<evidence type="ECO:0000256" key="5">
    <source>
        <dbReference type="ARBA" id="ARBA00023136"/>
    </source>
</evidence>
<dbReference type="OMA" id="WINVIMG"/>
<dbReference type="InterPro" id="IPR020846">
    <property type="entry name" value="MFS_dom"/>
</dbReference>
<reference evidence="8 9" key="1">
    <citation type="journal article" date="2004" name="Science">
        <title>The genome of the diatom Thalassiosira pseudonana: ecology, evolution, and metabolism.</title>
        <authorList>
            <person name="Armbrust E.V."/>
            <person name="Berges J.A."/>
            <person name="Bowler C."/>
            <person name="Green B.R."/>
            <person name="Martinez D."/>
            <person name="Putnam N.H."/>
            <person name="Zhou S."/>
            <person name="Allen A.E."/>
            <person name="Apt K.E."/>
            <person name="Bechner M."/>
            <person name="Brzezinski M.A."/>
            <person name="Chaal B.K."/>
            <person name="Chiovitti A."/>
            <person name="Davis A.K."/>
            <person name="Demarest M.S."/>
            <person name="Detter J.C."/>
            <person name="Glavina T."/>
            <person name="Goodstein D."/>
            <person name="Hadi M.Z."/>
            <person name="Hellsten U."/>
            <person name="Hildebrand M."/>
            <person name="Jenkins B.D."/>
            <person name="Jurka J."/>
            <person name="Kapitonov V.V."/>
            <person name="Kroger N."/>
            <person name="Lau W.W."/>
            <person name="Lane T.W."/>
            <person name="Larimer F.W."/>
            <person name="Lippmeier J.C."/>
            <person name="Lucas S."/>
            <person name="Medina M."/>
            <person name="Montsant A."/>
            <person name="Obornik M."/>
            <person name="Parker M.S."/>
            <person name="Palenik B."/>
            <person name="Pazour G.J."/>
            <person name="Richardson P.M."/>
            <person name="Rynearson T.A."/>
            <person name="Saito M.A."/>
            <person name="Schwartz D.C."/>
            <person name="Thamatrakoln K."/>
            <person name="Valentin K."/>
            <person name="Vardi A."/>
            <person name="Wilkerson F.P."/>
            <person name="Rokhsar D.S."/>
        </authorList>
    </citation>
    <scope>NUCLEOTIDE SEQUENCE [LARGE SCALE GENOMIC DNA]</scope>
    <source>
        <strain evidence="8 9">CCMP1335</strain>
    </source>
</reference>
<feature type="transmembrane region" description="Helical" evidence="6">
    <location>
        <begin position="207"/>
        <end position="225"/>
    </location>
</feature>
<dbReference type="GO" id="GO:0016020">
    <property type="term" value="C:membrane"/>
    <property type="evidence" value="ECO:0000318"/>
    <property type="project" value="GO_Central"/>
</dbReference>
<evidence type="ECO:0000313" key="9">
    <source>
        <dbReference type="Proteomes" id="UP000001449"/>
    </source>
</evidence>
<evidence type="ECO:0000313" key="8">
    <source>
        <dbReference type="EMBL" id="EED95952.1"/>
    </source>
</evidence>
<dbReference type="SUPFAM" id="SSF103473">
    <property type="entry name" value="MFS general substrate transporter"/>
    <property type="match status" value="1"/>
</dbReference>
<dbReference type="Pfam" id="PF07690">
    <property type="entry name" value="MFS_1"/>
    <property type="match status" value="1"/>
</dbReference>
<keyword evidence="9" id="KW-1185">Reference proteome</keyword>
<dbReference type="EMBL" id="CM000638">
    <property type="protein sequence ID" value="EED95952.1"/>
    <property type="molecule type" value="Genomic_DNA"/>
</dbReference>
<feature type="transmembrane region" description="Helical" evidence="6">
    <location>
        <begin position="20"/>
        <end position="38"/>
    </location>
</feature>
<dbReference type="PROSITE" id="PS50850">
    <property type="entry name" value="MFS"/>
    <property type="match status" value="1"/>
</dbReference>
<feature type="domain" description="Major facilitator superfamily (MFS) profile" evidence="7">
    <location>
        <begin position="1"/>
        <end position="404"/>
    </location>
</feature>
<dbReference type="PANTHER" id="PTHR23510:SF3">
    <property type="entry name" value="MAJOR FACILITATOR SUPERFAMILY DOMAIN-CONTAINING PROTEIN 8"/>
    <property type="match status" value="1"/>
</dbReference>
<dbReference type="RefSeq" id="XP_002286311.1">
    <property type="nucleotide sequence ID" value="XM_002286275.1"/>
</dbReference>
<dbReference type="GeneID" id="7443160"/>
<keyword evidence="4 6" id="KW-1133">Transmembrane helix</keyword>
<dbReference type="KEGG" id="tps:THAPSDRAFT_268078"/>
<gene>
    <name evidence="8" type="ORF">THAPSDRAFT_268078</name>
</gene>
<dbReference type="PANTHER" id="PTHR23510">
    <property type="entry name" value="INNER MEMBRANE TRANSPORT PROTEIN YAJR"/>
    <property type="match status" value="1"/>
</dbReference>
<dbReference type="GO" id="GO:0012505">
    <property type="term" value="C:endomembrane system"/>
    <property type="evidence" value="ECO:0007669"/>
    <property type="project" value="UniProtKB-SubCell"/>
</dbReference>
<dbReference type="InterPro" id="IPR036259">
    <property type="entry name" value="MFS_trans_sf"/>
</dbReference>
<sequence length="408" mass="44336">MNRGVLFPIMWPLVQELGGNAVWLGYAVGSFSFGRIIASPTLGKWSIEYGYSKTLVTSTLIMLVGCIFFANVYSVGNLYFLVFSQIVLGIGSATLGVTRAYVAEITATRQRTTYIALLTAVQYGGFTVTPIFGAFFMWILQNRRYEVGFFVFDQYSAAAYFMVSLCGITLFLLMTRFQARYRTKPAAKSKKSSRTAERDELADRTTFLGITTYSAALLGCMLLNVSTKGSIGSFETMGISFAESHFGLQPEVAGLIVSLNGMIGVGFLLGMGTLGKFLTDVQMILGGIFVCALGIISFAAIDSVENGADNSIYHYIIGIFMIYGVGYPIGHTAVIGLFSKVVGRRPQGTLQGYFASAGSLARILFPIMSGYIAHYDSLNTVFIVLFVNLVVSNCFVAICRKTLEALSV</sequence>
<dbReference type="AlphaFoldDB" id="B8BRG4"/>
<protein>
    <recommendedName>
        <fullName evidence="7">Major facilitator superfamily (MFS) profile domain-containing protein</fullName>
    </recommendedName>
</protein>
<comment type="subcellular location">
    <subcellularLocation>
        <location evidence="1">Endomembrane system</location>
        <topology evidence="1">Multi-pass membrane protein</topology>
    </subcellularLocation>
</comment>